<sequence>MVRFRIKAEHVEDVFAMLADVKIEPIHVQDRGDGGVAIEIGEISDEQGQAIAAAFRPEWSAIIGIIGGVPPLERH</sequence>
<accession>A0A0C9M057</accession>
<dbReference type="EMBL" id="BBJS01000011">
    <property type="protein sequence ID" value="GAN12585.1"/>
    <property type="molecule type" value="Genomic_DNA"/>
</dbReference>
<proteinExistence type="predicted"/>
<reference evidence="1 2" key="1">
    <citation type="submission" date="2014-08" db="EMBL/GenBank/DDBJ databases">
        <title>Whole genome shotgun sequence of Sphingomonas paucimobilis NBRC 13935.</title>
        <authorList>
            <person name="Hosoyama A."/>
            <person name="Hashimoto M."/>
            <person name="Hosoyama Y."/>
            <person name="Noguchi M."/>
            <person name="Uohara A."/>
            <person name="Ohji S."/>
            <person name="Katano-Makiyama Y."/>
            <person name="Ichikawa N."/>
            <person name="Kimura A."/>
            <person name="Yamazoe A."/>
            <person name="Fujita N."/>
        </authorList>
    </citation>
    <scope>NUCLEOTIDE SEQUENCE [LARGE SCALE GENOMIC DNA]</scope>
    <source>
        <strain evidence="1 2">NBRC 13935</strain>
    </source>
</reference>
<dbReference type="RefSeq" id="WP_037568004.1">
    <property type="nucleotide sequence ID" value="NZ_BBJS01000011.1"/>
</dbReference>
<gene>
    <name evidence="1" type="ORF">SP6_11_00860</name>
</gene>
<evidence type="ECO:0000313" key="1">
    <source>
        <dbReference type="EMBL" id="GAN12585.1"/>
    </source>
</evidence>
<evidence type="ECO:0000313" key="2">
    <source>
        <dbReference type="Proteomes" id="UP000032025"/>
    </source>
</evidence>
<dbReference type="Proteomes" id="UP000032025">
    <property type="component" value="Unassembled WGS sequence"/>
</dbReference>
<comment type="caution">
    <text evidence="1">The sequence shown here is derived from an EMBL/GenBank/DDBJ whole genome shotgun (WGS) entry which is preliminary data.</text>
</comment>
<protein>
    <submittedName>
        <fullName evidence="1">DNA, contig: SP611</fullName>
    </submittedName>
</protein>
<organism evidence="1 2">
    <name type="scientific">Sphingomonas paucimobilis NBRC 13935</name>
    <dbReference type="NCBI Taxonomy" id="1219050"/>
    <lineage>
        <taxon>Bacteria</taxon>
        <taxon>Pseudomonadati</taxon>
        <taxon>Pseudomonadota</taxon>
        <taxon>Alphaproteobacteria</taxon>
        <taxon>Sphingomonadales</taxon>
        <taxon>Sphingomonadaceae</taxon>
        <taxon>Sphingomonas</taxon>
    </lineage>
</organism>
<keyword evidence="2" id="KW-1185">Reference proteome</keyword>
<dbReference type="AlphaFoldDB" id="A0A0C9M057"/>
<dbReference type="GeneID" id="78526238"/>
<name>A0A0C9M057_SPHPI</name>